<keyword evidence="8" id="KW-1185">Reference proteome</keyword>
<dbReference type="Gene3D" id="3.30.390.110">
    <property type="match status" value="1"/>
</dbReference>
<keyword evidence="3 4" id="KW-0539">Nucleus</keyword>
<dbReference type="GO" id="GO:0000460">
    <property type="term" value="P:maturation of 5.8S rRNA"/>
    <property type="evidence" value="ECO:0007669"/>
    <property type="project" value="TreeGrafter"/>
</dbReference>
<comment type="subcellular location">
    <subcellularLocation>
        <location evidence="1">Nucleus</location>
    </subcellularLocation>
</comment>
<evidence type="ECO:0000256" key="5">
    <source>
        <dbReference type="SAM" id="MobiDB-lite"/>
    </source>
</evidence>
<comment type="similarity">
    <text evidence="2 4">Belongs to the MAK16 family.</text>
</comment>
<feature type="compositionally biased region" description="Acidic residues" evidence="5">
    <location>
        <begin position="209"/>
        <end position="228"/>
    </location>
</feature>
<dbReference type="AlphaFoldDB" id="A0AAN6M785"/>
<name>A0AAN6M785_9PLEO</name>
<dbReference type="PANTHER" id="PTHR23405:SF4">
    <property type="entry name" value="PROTEIN MAK16 HOMOLOG"/>
    <property type="match status" value="1"/>
</dbReference>
<protein>
    <recommendedName>
        <fullName evidence="4">Protein MAK16</fullName>
    </recommendedName>
</protein>
<feature type="compositionally biased region" description="Basic and acidic residues" evidence="5">
    <location>
        <begin position="317"/>
        <end position="343"/>
    </location>
</feature>
<dbReference type="Pfam" id="PF01778">
    <property type="entry name" value="Ribosomal_L28e"/>
    <property type="match status" value="1"/>
</dbReference>
<dbReference type="GO" id="GO:0000470">
    <property type="term" value="P:maturation of LSU-rRNA"/>
    <property type="evidence" value="ECO:0007669"/>
    <property type="project" value="TreeGrafter"/>
</dbReference>
<feature type="region of interest" description="Disordered" evidence="5">
    <location>
        <begin position="204"/>
        <end position="343"/>
    </location>
</feature>
<accession>A0AAN6M785</accession>
<comment type="caution">
    <text evidence="7">The sequence shown here is derived from an EMBL/GenBank/DDBJ whole genome shotgun (WGS) entry which is preliminary data.</text>
</comment>
<dbReference type="GO" id="GO:0030687">
    <property type="term" value="C:preribosome, large subunit precursor"/>
    <property type="evidence" value="ECO:0007669"/>
    <property type="project" value="TreeGrafter"/>
</dbReference>
<dbReference type="GO" id="GO:0005730">
    <property type="term" value="C:nucleolus"/>
    <property type="evidence" value="ECO:0007669"/>
    <property type="project" value="UniProtKB-UniRule"/>
</dbReference>
<dbReference type="InterPro" id="IPR006958">
    <property type="entry name" value="Mak16"/>
</dbReference>
<sequence length="343" mass="39337">MASDDLVWSVIGTDFCSFKLKTTKDQTFCRNEHNVSGFCSRQSCPLANSRYATIRSDPATGQLYLYIKAIERAHLPNKWWEKIKLPKNYTQALQIVDDNLQYFPKFLLHKNKQRLTRLTQVNLRIKKLAKEEERLGERLVPRLAPKVRRREEGRERKALAAAKVERAIERVLIDRLRSGAYGDRPLNVEPNVWKKVLKGLEKEGAQRDEDLDDGIEDEDEEVENEYEMEGGAPDVEYVSDIEGDSDDDLEDFEDWMGGDSPDEASDDESGDEEASQSEEQDESEEDDDDAEALKKSLANLKRKRPAGPPAKPKKKPTKDGKGPRREIEYEIEREPAARELLRA</sequence>
<feature type="compositionally biased region" description="Basic residues" evidence="5">
    <location>
        <begin position="300"/>
        <end position="316"/>
    </location>
</feature>
<dbReference type="EMBL" id="WVTA01000001">
    <property type="protein sequence ID" value="KAK3217098.1"/>
    <property type="molecule type" value="Genomic_DNA"/>
</dbReference>
<gene>
    <name evidence="7" type="ORF">GRF29_1g1917283</name>
</gene>
<evidence type="ECO:0000256" key="2">
    <source>
        <dbReference type="ARBA" id="ARBA00005514"/>
    </source>
</evidence>
<dbReference type="PANTHER" id="PTHR23405">
    <property type="entry name" value="MAINTENANCE OF KILLER 16 MAK16 PROTEIN-RELATED"/>
    <property type="match status" value="1"/>
</dbReference>
<feature type="compositionally biased region" description="Acidic residues" evidence="5">
    <location>
        <begin position="237"/>
        <end position="290"/>
    </location>
</feature>
<reference evidence="7 8" key="1">
    <citation type="submission" date="2021-02" db="EMBL/GenBank/DDBJ databases">
        <title>Genome assembly of Pseudopithomyces chartarum.</title>
        <authorList>
            <person name="Jauregui R."/>
            <person name="Singh J."/>
            <person name="Voisey C."/>
        </authorList>
    </citation>
    <scope>NUCLEOTIDE SEQUENCE [LARGE SCALE GENOMIC DNA]</scope>
    <source>
        <strain evidence="7 8">AGR01</strain>
    </source>
</reference>
<evidence type="ECO:0000256" key="1">
    <source>
        <dbReference type="ARBA" id="ARBA00004123"/>
    </source>
</evidence>
<feature type="domain" description="Ribosomal eL28/Mak16" evidence="6">
    <location>
        <begin position="6"/>
        <end position="120"/>
    </location>
</feature>
<dbReference type="Proteomes" id="UP001280581">
    <property type="component" value="Unassembled WGS sequence"/>
</dbReference>
<evidence type="ECO:0000256" key="3">
    <source>
        <dbReference type="ARBA" id="ARBA00023242"/>
    </source>
</evidence>
<organism evidence="7 8">
    <name type="scientific">Pseudopithomyces chartarum</name>
    <dbReference type="NCBI Taxonomy" id="1892770"/>
    <lineage>
        <taxon>Eukaryota</taxon>
        <taxon>Fungi</taxon>
        <taxon>Dikarya</taxon>
        <taxon>Ascomycota</taxon>
        <taxon>Pezizomycotina</taxon>
        <taxon>Dothideomycetes</taxon>
        <taxon>Pleosporomycetidae</taxon>
        <taxon>Pleosporales</taxon>
        <taxon>Massarineae</taxon>
        <taxon>Didymosphaeriaceae</taxon>
        <taxon>Pseudopithomyces</taxon>
    </lineage>
</organism>
<evidence type="ECO:0000313" key="8">
    <source>
        <dbReference type="Proteomes" id="UP001280581"/>
    </source>
</evidence>
<evidence type="ECO:0000313" key="7">
    <source>
        <dbReference type="EMBL" id="KAK3217098.1"/>
    </source>
</evidence>
<evidence type="ECO:0000259" key="6">
    <source>
        <dbReference type="Pfam" id="PF01778"/>
    </source>
</evidence>
<proteinExistence type="inferred from homology"/>
<dbReference type="InterPro" id="IPR029004">
    <property type="entry name" value="Ribosomal_eL28/Mak16"/>
</dbReference>
<dbReference type="FunFam" id="3.30.390.110:FF:000001">
    <property type="entry name" value="Protein MAK16 homolog"/>
    <property type="match status" value="1"/>
</dbReference>
<dbReference type="PIRSF" id="PIRSF003352">
    <property type="entry name" value="MAK16"/>
    <property type="match status" value="1"/>
</dbReference>
<dbReference type="Pfam" id="PF04874">
    <property type="entry name" value="Mak16"/>
    <property type="match status" value="1"/>
</dbReference>
<evidence type="ECO:0000256" key="4">
    <source>
        <dbReference type="PIRNR" id="PIRNR003352"/>
    </source>
</evidence>